<dbReference type="AlphaFoldDB" id="A0A0F8YZY8"/>
<reference evidence="1" key="1">
    <citation type="journal article" date="2015" name="Nature">
        <title>Complex archaea that bridge the gap between prokaryotes and eukaryotes.</title>
        <authorList>
            <person name="Spang A."/>
            <person name="Saw J.H."/>
            <person name="Jorgensen S.L."/>
            <person name="Zaremba-Niedzwiedzka K."/>
            <person name="Martijn J."/>
            <person name="Lind A.E."/>
            <person name="van Eijk R."/>
            <person name="Schleper C."/>
            <person name="Guy L."/>
            <person name="Ettema T.J."/>
        </authorList>
    </citation>
    <scope>NUCLEOTIDE SEQUENCE</scope>
</reference>
<proteinExistence type="predicted"/>
<sequence>MIVFKCDVCGDTRKLPEMAQRIWLNMKKTDQPGGWEMVENALCCQDCIVKARQARCRAVDALTKEEQNDNT</sequence>
<name>A0A0F8YZY8_9ZZZZ</name>
<accession>A0A0F8YZY8</accession>
<evidence type="ECO:0000313" key="1">
    <source>
        <dbReference type="EMBL" id="KKK87017.1"/>
    </source>
</evidence>
<comment type="caution">
    <text evidence="1">The sequence shown here is derived from an EMBL/GenBank/DDBJ whole genome shotgun (WGS) entry which is preliminary data.</text>
</comment>
<gene>
    <name evidence="1" type="ORF">LCGC14_2757430</name>
</gene>
<organism evidence="1">
    <name type="scientific">marine sediment metagenome</name>
    <dbReference type="NCBI Taxonomy" id="412755"/>
    <lineage>
        <taxon>unclassified sequences</taxon>
        <taxon>metagenomes</taxon>
        <taxon>ecological metagenomes</taxon>
    </lineage>
</organism>
<dbReference type="EMBL" id="LAZR01050592">
    <property type="protein sequence ID" value="KKK87017.1"/>
    <property type="molecule type" value="Genomic_DNA"/>
</dbReference>
<protein>
    <submittedName>
        <fullName evidence="1">Uncharacterized protein</fullName>
    </submittedName>
</protein>